<dbReference type="PANTHER" id="PTHR43245">
    <property type="entry name" value="BIFUNCTIONAL POLYMYXIN RESISTANCE PROTEIN ARNA"/>
    <property type="match status" value="1"/>
</dbReference>
<dbReference type="RefSeq" id="WP_146915630.1">
    <property type="nucleotide sequence ID" value="NZ_CP042430.1"/>
</dbReference>
<dbReference type="OrthoDB" id="3338687at2"/>
<organism evidence="2 3">
    <name type="scientific">Baekduia soli</name>
    <dbReference type="NCBI Taxonomy" id="496014"/>
    <lineage>
        <taxon>Bacteria</taxon>
        <taxon>Bacillati</taxon>
        <taxon>Actinomycetota</taxon>
        <taxon>Thermoleophilia</taxon>
        <taxon>Solirubrobacterales</taxon>
        <taxon>Baekduiaceae</taxon>
        <taxon>Baekduia</taxon>
    </lineage>
</organism>
<evidence type="ECO:0000313" key="2">
    <source>
        <dbReference type="EMBL" id="QEC46432.1"/>
    </source>
</evidence>
<accession>A0A5B8U0E5</accession>
<dbReference type="InterPro" id="IPR001509">
    <property type="entry name" value="Epimerase_deHydtase"/>
</dbReference>
<dbReference type="KEGG" id="bsol:FSW04_01780"/>
<dbReference type="Pfam" id="PF01370">
    <property type="entry name" value="Epimerase"/>
    <property type="match status" value="1"/>
</dbReference>
<feature type="domain" description="NAD-dependent epimerase/dehydratase" evidence="1">
    <location>
        <begin position="4"/>
        <end position="234"/>
    </location>
</feature>
<evidence type="ECO:0000259" key="1">
    <source>
        <dbReference type="Pfam" id="PF01370"/>
    </source>
</evidence>
<reference evidence="2 3" key="1">
    <citation type="journal article" date="2018" name="J. Microbiol.">
        <title>Baekduia soli gen. nov., sp. nov., a novel bacterium isolated from the soil of Baekdu Mountain and proposal of a novel family name, Baekduiaceae fam. nov.</title>
        <authorList>
            <person name="An D.S."/>
            <person name="Siddiqi M.Z."/>
            <person name="Kim K.H."/>
            <person name="Yu H.S."/>
            <person name="Im W.T."/>
        </authorList>
    </citation>
    <scope>NUCLEOTIDE SEQUENCE [LARGE SCALE GENOMIC DNA]</scope>
    <source>
        <strain evidence="2 3">BR7-21</strain>
    </source>
</reference>
<dbReference type="InterPro" id="IPR036291">
    <property type="entry name" value="NAD(P)-bd_dom_sf"/>
</dbReference>
<dbReference type="SUPFAM" id="SSF51735">
    <property type="entry name" value="NAD(P)-binding Rossmann-fold domains"/>
    <property type="match status" value="1"/>
</dbReference>
<name>A0A5B8U0E5_9ACTN</name>
<dbReference type="PANTHER" id="PTHR43245:SF52">
    <property type="entry name" value="NAD-DEPENDENT EPIMERASE_DEHYDRATASE"/>
    <property type="match status" value="1"/>
</dbReference>
<protein>
    <submittedName>
        <fullName evidence="2">NAD-dependent epimerase/dehydratase family protein</fullName>
    </submittedName>
</protein>
<dbReference type="AlphaFoldDB" id="A0A5B8U0E5"/>
<dbReference type="EMBL" id="CP042430">
    <property type="protein sequence ID" value="QEC46432.1"/>
    <property type="molecule type" value="Genomic_DNA"/>
</dbReference>
<dbReference type="Gene3D" id="3.40.50.720">
    <property type="entry name" value="NAD(P)-binding Rossmann-like Domain"/>
    <property type="match status" value="1"/>
</dbReference>
<proteinExistence type="predicted"/>
<dbReference type="InterPro" id="IPR050177">
    <property type="entry name" value="Lipid_A_modif_metabolic_enz"/>
</dbReference>
<keyword evidence="3" id="KW-1185">Reference proteome</keyword>
<gene>
    <name evidence="2" type="ORF">FSW04_01780</name>
</gene>
<dbReference type="Proteomes" id="UP000321805">
    <property type="component" value="Chromosome"/>
</dbReference>
<sequence>MRVAIVGATGNVGTAVVRALQDDDRVGEIVAVARRRPATEAGKVRWVTADVTRDALAPALDGADVVVHLAWLIQPDRHPRIMEAANVDGSRRVFEAAVQAEAGALVVASSVGAYSPGPKDRAVDESWPTDGIATSIYSQHKARVERLLDALEAEHPRLRVVRLRPGLIFQRDAASEIRRFFLGPLVPTPLLRRGLIPVVPRTDRLAFQAVHADDVADAYRRAIMDPGARGAFNVAADPVLDADALAATLGARAVPVPARVLRAAASLTWHAHLQPTSPGWIDLARGVPTMDITRARTELGWTPRRSAGDALLELLDGLGRGAGGATPPLDRHAGGRFRGRELRTGVGSRP</sequence>
<evidence type="ECO:0000313" key="3">
    <source>
        <dbReference type="Proteomes" id="UP000321805"/>
    </source>
</evidence>